<keyword evidence="3" id="KW-1185">Reference proteome</keyword>
<keyword evidence="1" id="KW-0472">Membrane</keyword>
<gene>
    <name evidence="2" type="ORF">PPENT_87.1.T0280310</name>
</gene>
<proteinExistence type="predicted"/>
<reference evidence="2" key="1">
    <citation type="submission" date="2021-01" db="EMBL/GenBank/DDBJ databases">
        <authorList>
            <consortium name="Genoscope - CEA"/>
            <person name="William W."/>
        </authorList>
    </citation>
    <scope>NUCLEOTIDE SEQUENCE</scope>
</reference>
<feature type="transmembrane region" description="Helical" evidence="1">
    <location>
        <begin position="61"/>
        <end position="81"/>
    </location>
</feature>
<feature type="transmembrane region" description="Helical" evidence="1">
    <location>
        <begin position="132"/>
        <end position="149"/>
    </location>
</feature>
<evidence type="ECO:0000256" key="1">
    <source>
        <dbReference type="SAM" id="Phobius"/>
    </source>
</evidence>
<dbReference type="Proteomes" id="UP000689195">
    <property type="component" value="Unassembled WGS sequence"/>
</dbReference>
<dbReference type="AlphaFoldDB" id="A0A8S1TUT1"/>
<accession>A0A8S1TUT1</accession>
<dbReference type="OrthoDB" id="10653841at2759"/>
<keyword evidence="1" id="KW-1133">Transmembrane helix</keyword>
<evidence type="ECO:0008006" key="4">
    <source>
        <dbReference type="Google" id="ProtNLM"/>
    </source>
</evidence>
<feature type="transmembrane region" description="Helical" evidence="1">
    <location>
        <begin position="169"/>
        <end position="187"/>
    </location>
</feature>
<evidence type="ECO:0000313" key="2">
    <source>
        <dbReference type="EMBL" id="CAD8156405.1"/>
    </source>
</evidence>
<sequence length="208" mass="25954">MILYQLIKQILRIYCIKRIPLIIYLNPNFYFFVYQIDERFYYCLEYQVCYEIYLKNSSNSIIYVGFSEAILVQINVFYCNFIKMKLRNKYYDIKLQINLNQIKFNYMIEKILFFQNRGGVFQLIYKKFSRNWRILIFIIYICTRFDTYQRARKLSILEKILLFRMLTKFWILYFLPLIRYKYIAIWLQKKSQINQKQTLKLNSFKYTI</sequence>
<evidence type="ECO:0000313" key="3">
    <source>
        <dbReference type="Proteomes" id="UP000689195"/>
    </source>
</evidence>
<dbReference type="EMBL" id="CAJJDO010000028">
    <property type="protein sequence ID" value="CAD8156405.1"/>
    <property type="molecule type" value="Genomic_DNA"/>
</dbReference>
<name>A0A8S1TUT1_9CILI</name>
<keyword evidence="1" id="KW-0812">Transmembrane</keyword>
<comment type="caution">
    <text evidence="2">The sequence shown here is derived from an EMBL/GenBank/DDBJ whole genome shotgun (WGS) entry which is preliminary data.</text>
</comment>
<protein>
    <recommendedName>
        <fullName evidence="4">Transmembrane protein</fullName>
    </recommendedName>
</protein>
<organism evidence="2 3">
    <name type="scientific">Paramecium pentaurelia</name>
    <dbReference type="NCBI Taxonomy" id="43138"/>
    <lineage>
        <taxon>Eukaryota</taxon>
        <taxon>Sar</taxon>
        <taxon>Alveolata</taxon>
        <taxon>Ciliophora</taxon>
        <taxon>Intramacronucleata</taxon>
        <taxon>Oligohymenophorea</taxon>
        <taxon>Peniculida</taxon>
        <taxon>Parameciidae</taxon>
        <taxon>Paramecium</taxon>
    </lineage>
</organism>